<evidence type="ECO:0000256" key="4">
    <source>
        <dbReference type="ARBA" id="ARBA00022695"/>
    </source>
</evidence>
<protein>
    <recommendedName>
        <fullName evidence="2">DNA-directed DNA polymerase</fullName>
        <ecNumber evidence="2">2.7.7.7</ecNumber>
    </recommendedName>
</protein>
<organism evidence="11 12">
    <name type="scientific">Exaiptasia diaphana</name>
    <name type="common">Tropical sea anemone</name>
    <name type="synonym">Aiptasia pulchella</name>
    <dbReference type="NCBI Taxonomy" id="2652724"/>
    <lineage>
        <taxon>Eukaryota</taxon>
        <taxon>Metazoa</taxon>
        <taxon>Cnidaria</taxon>
        <taxon>Anthozoa</taxon>
        <taxon>Hexacorallia</taxon>
        <taxon>Actiniaria</taxon>
        <taxon>Aiptasiidae</taxon>
        <taxon>Exaiptasia</taxon>
    </lineage>
</organism>
<sequence>MGDFYIRLAIWDSESIEELDSLLNLFNSDERDMDLTILGLQTRVRLLEQALRNNDSSRDLDVGPDEARRDDAAIFDTTDDPMDAIDQSGGRMEKRRHDELDSSEDVNAHSPKRQRTLSSTGLPAAANSPVLTDLPPNTKPLYRIKGVSEVNVQKFKTRGMNYDVQFSDIAAHGVDELHPILNNAFEGIIDDITTGMPAHDQVRLVLSTNQLDYPIALPFMRRDQLTAERLLSRVEQVLQSHESFTLNETVHINFYHVSMPQGSGSKRRRTINLQKHLSEKRCIIQIQNDDALCLARALVVAKAKLSNDPAVKQIANSRRPLQRRLAEQLHHDAGVLIGPCGLEEVKRFQEHLQDYQINIVSAHLFNAVIYSGPDKDQRIYLYHHDNHYDVITSMPAFFSRKLFCHHCNKAYDHDADHICKHKCNICFKGPCDLVKWIYCEECNRYFKNQQCFDNHNQLNEAGSSLCLRYVKCKFCHKIIKRINQEPEAHHCGEIKCNTCKQFADPDHQCYMQPVDDESENANSNTNDPKFLFFDYETTQETGTHIPNLIIVQNQNGDEHVFNGENANIKFCNWLFSAENEDAICFAHNLQKFDGYFILSYLNKQGICPSVIMNGGKILSIDVREQNIKFLDSMAFLPMRLSAFPKTFGFDELKKGYFPHHFNTPNNQSYIGPLPDASFYDPDGMSPSVRDQFYQWYNDLKSRNYEFNMEIEITEYCRSDVDILRKSCLEFRRLFMETTDIDPFAKCITIASACNLVFRKNFLQPNTIAIIPPLGYRPQDKQSAIALKWLSYVSEKENIYIRHARNTGEQRIGPYRVDGFHEGSNTVYEFNGDFWHGCKCFARGTKNPINGKTMQELYKETLQRRDYLIRQGYKVVEKWECELKKELSEDPEIKEYFDKNVIATEPLEPRHALFGGRTNATRLYYKAQESEKIKYVDFTRYDLYDWFCNLL</sequence>
<dbReference type="GO" id="GO:0003887">
    <property type="term" value="F:DNA-directed DNA polymerase activity"/>
    <property type="evidence" value="ECO:0007669"/>
    <property type="project" value="UniProtKB-KW"/>
</dbReference>
<evidence type="ECO:0000256" key="2">
    <source>
        <dbReference type="ARBA" id="ARBA00012417"/>
    </source>
</evidence>
<proteinExistence type="inferred from homology"/>
<evidence type="ECO:0000256" key="1">
    <source>
        <dbReference type="ARBA" id="ARBA00005755"/>
    </source>
</evidence>
<dbReference type="AlphaFoldDB" id="A0A913YRD2"/>
<keyword evidence="12" id="KW-1185">Reference proteome</keyword>
<dbReference type="EnsemblMetazoa" id="XM_028661807.1">
    <property type="protein sequence ID" value="XP_028517608.1"/>
    <property type="gene ID" value="LOC110247906"/>
</dbReference>
<accession>A0A913YRD2</accession>
<dbReference type="OMA" id="EWYEANI"/>
<evidence type="ECO:0000256" key="6">
    <source>
        <dbReference type="ARBA" id="ARBA00022932"/>
    </source>
</evidence>
<dbReference type="Gene3D" id="3.30.420.10">
    <property type="entry name" value="Ribonuclease H-like superfamily/Ribonuclease H"/>
    <property type="match status" value="1"/>
</dbReference>
<dbReference type="GO" id="GO:0000166">
    <property type="term" value="F:nucleotide binding"/>
    <property type="evidence" value="ECO:0007669"/>
    <property type="project" value="InterPro"/>
</dbReference>
<dbReference type="Pfam" id="PF03175">
    <property type="entry name" value="DNA_pol_B_2"/>
    <property type="match status" value="1"/>
</dbReference>
<comment type="catalytic activity">
    <reaction evidence="8">
        <text>DNA(n) + a 2'-deoxyribonucleoside 5'-triphosphate = DNA(n+1) + diphosphate</text>
        <dbReference type="Rhea" id="RHEA:22508"/>
        <dbReference type="Rhea" id="RHEA-COMP:17339"/>
        <dbReference type="Rhea" id="RHEA-COMP:17340"/>
        <dbReference type="ChEBI" id="CHEBI:33019"/>
        <dbReference type="ChEBI" id="CHEBI:61560"/>
        <dbReference type="ChEBI" id="CHEBI:173112"/>
        <dbReference type="EC" id="2.7.7.7"/>
    </reaction>
</comment>
<dbReference type="InterPro" id="IPR012337">
    <property type="entry name" value="RNaseH-like_sf"/>
</dbReference>
<dbReference type="GO" id="GO:0003677">
    <property type="term" value="F:DNA binding"/>
    <property type="evidence" value="ECO:0007669"/>
    <property type="project" value="UniProtKB-KW"/>
</dbReference>
<keyword evidence="3" id="KW-0808">Transferase</keyword>
<dbReference type="PANTHER" id="PTHR33568:SF3">
    <property type="entry name" value="DNA-DIRECTED DNA POLYMERASE"/>
    <property type="match status" value="1"/>
</dbReference>
<dbReference type="InterPro" id="IPR004868">
    <property type="entry name" value="DNA-dir_DNA_pol_B_mt/vir"/>
</dbReference>
<evidence type="ECO:0000313" key="11">
    <source>
        <dbReference type="EnsemblMetazoa" id="XP_028517608.1"/>
    </source>
</evidence>
<evidence type="ECO:0000256" key="8">
    <source>
        <dbReference type="ARBA" id="ARBA00049244"/>
    </source>
</evidence>
<keyword evidence="4" id="KW-0548">Nucleotidyltransferase</keyword>
<dbReference type="InterPro" id="IPR036397">
    <property type="entry name" value="RNaseH_sf"/>
</dbReference>
<evidence type="ECO:0000256" key="3">
    <source>
        <dbReference type="ARBA" id="ARBA00022679"/>
    </source>
</evidence>
<keyword evidence="5" id="KW-0235">DNA replication</keyword>
<dbReference type="GO" id="GO:0006260">
    <property type="term" value="P:DNA replication"/>
    <property type="evidence" value="ECO:0007669"/>
    <property type="project" value="UniProtKB-KW"/>
</dbReference>
<keyword evidence="7" id="KW-0238">DNA-binding</keyword>
<name>A0A913YRD2_EXADI</name>
<dbReference type="RefSeq" id="XP_028517608.1">
    <property type="nucleotide sequence ID" value="XM_028661807.1"/>
</dbReference>
<keyword evidence="6" id="KW-0239">DNA-directed DNA polymerase</keyword>
<dbReference type="OrthoDB" id="5871067at2759"/>
<evidence type="ECO:0000256" key="7">
    <source>
        <dbReference type="ARBA" id="ARBA00023125"/>
    </source>
</evidence>
<feature type="region of interest" description="Disordered" evidence="9">
    <location>
        <begin position="75"/>
        <end position="138"/>
    </location>
</feature>
<feature type="domain" description="DNA-directed DNA polymerase family B mitochondria/virus" evidence="10">
    <location>
        <begin position="579"/>
        <end position="803"/>
    </location>
</feature>
<dbReference type="KEGG" id="epa:110247906"/>
<dbReference type="PANTHER" id="PTHR33568">
    <property type="entry name" value="DNA POLYMERASE"/>
    <property type="match status" value="1"/>
</dbReference>
<evidence type="ECO:0000259" key="10">
    <source>
        <dbReference type="Pfam" id="PF03175"/>
    </source>
</evidence>
<comment type="similarity">
    <text evidence="1">Belongs to the DNA polymerase type-B family.</text>
</comment>
<dbReference type="SUPFAM" id="SSF53098">
    <property type="entry name" value="Ribonuclease H-like"/>
    <property type="match status" value="1"/>
</dbReference>
<dbReference type="GeneID" id="110247906"/>
<dbReference type="EC" id="2.7.7.7" evidence="2"/>
<feature type="compositionally biased region" description="Basic and acidic residues" evidence="9">
    <location>
        <begin position="91"/>
        <end position="100"/>
    </location>
</feature>
<dbReference type="Proteomes" id="UP000887567">
    <property type="component" value="Unplaced"/>
</dbReference>
<evidence type="ECO:0000313" key="12">
    <source>
        <dbReference type="Proteomes" id="UP000887567"/>
    </source>
</evidence>
<evidence type="ECO:0000256" key="5">
    <source>
        <dbReference type="ARBA" id="ARBA00022705"/>
    </source>
</evidence>
<reference evidence="11" key="1">
    <citation type="submission" date="2022-11" db="UniProtKB">
        <authorList>
            <consortium name="EnsemblMetazoa"/>
        </authorList>
    </citation>
    <scope>IDENTIFICATION</scope>
</reference>
<dbReference type="Gene3D" id="3.40.960.10">
    <property type="entry name" value="VSR Endonuclease"/>
    <property type="match status" value="1"/>
</dbReference>
<evidence type="ECO:0000256" key="9">
    <source>
        <dbReference type="SAM" id="MobiDB-lite"/>
    </source>
</evidence>